<dbReference type="InterPro" id="IPR050189">
    <property type="entry name" value="MFS_Efflux_Transporters"/>
</dbReference>
<evidence type="ECO:0000259" key="7">
    <source>
        <dbReference type="PROSITE" id="PS50850"/>
    </source>
</evidence>
<dbReference type="Gene3D" id="1.20.1250.20">
    <property type="entry name" value="MFS general substrate transporter like domains"/>
    <property type="match status" value="1"/>
</dbReference>
<dbReference type="InterPro" id="IPR020846">
    <property type="entry name" value="MFS_dom"/>
</dbReference>
<keyword evidence="9" id="KW-1185">Reference proteome</keyword>
<organism evidence="8 9">
    <name type="scientific">Streptomyces pharetrae CZA14</name>
    <dbReference type="NCBI Taxonomy" id="1144883"/>
    <lineage>
        <taxon>Bacteria</taxon>
        <taxon>Bacillati</taxon>
        <taxon>Actinomycetota</taxon>
        <taxon>Actinomycetes</taxon>
        <taxon>Kitasatosporales</taxon>
        <taxon>Streptomycetaceae</taxon>
        <taxon>Streptomyces</taxon>
    </lineage>
</organism>
<dbReference type="EMBL" id="MRYD01000040">
    <property type="protein sequence ID" value="OSZ60480.1"/>
    <property type="molecule type" value="Genomic_DNA"/>
</dbReference>
<gene>
    <name evidence="8" type="ORF">OQI_10540</name>
</gene>
<dbReference type="InterPro" id="IPR011701">
    <property type="entry name" value="MFS"/>
</dbReference>
<feature type="transmembrane region" description="Helical" evidence="6">
    <location>
        <begin position="99"/>
        <end position="121"/>
    </location>
</feature>
<proteinExistence type="predicted"/>
<dbReference type="Pfam" id="PF07690">
    <property type="entry name" value="MFS_1"/>
    <property type="match status" value="1"/>
</dbReference>
<dbReference type="Proteomes" id="UP000194266">
    <property type="component" value="Unassembled WGS sequence"/>
</dbReference>
<feature type="transmembrane region" description="Helical" evidence="6">
    <location>
        <begin position="38"/>
        <end position="58"/>
    </location>
</feature>
<evidence type="ECO:0000256" key="6">
    <source>
        <dbReference type="SAM" id="Phobius"/>
    </source>
</evidence>
<feature type="transmembrane region" description="Helical" evidence="6">
    <location>
        <begin position="128"/>
        <end position="150"/>
    </location>
</feature>
<feature type="transmembrane region" description="Helical" evidence="6">
    <location>
        <begin position="275"/>
        <end position="301"/>
    </location>
</feature>
<protein>
    <submittedName>
        <fullName evidence="8">Chloramphenicol efflux pump</fullName>
    </submittedName>
</protein>
<evidence type="ECO:0000313" key="8">
    <source>
        <dbReference type="EMBL" id="OSZ60480.1"/>
    </source>
</evidence>
<feature type="domain" description="Major facilitator superfamily (MFS) profile" evidence="7">
    <location>
        <begin position="4"/>
        <end position="317"/>
    </location>
</feature>
<evidence type="ECO:0000256" key="3">
    <source>
        <dbReference type="ARBA" id="ARBA00022692"/>
    </source>
</evidence>
<accession>A0ABX3YKK9</accession>
<feature type="transmembrane region" description="Helical" evidence="6">
    <location>
        <begin position="233"/>
        <end position="255"/>
    </location>
</feature>
<feature type="transmembrane region" description="Helical" evidence="6">
    <location>
        <begin position="70"/>
        <end position="87"/>
    </location>
</feature>
<evidence type="ECO:0000313" key="9">
    <source>
        <dbReference type="Proteomes" id="UP000194266"/>
    </source>
</evidence>
<reference evidence="8 9" key="1">
    <citation type="submission" date="2016-12" db="EMBL/GenBank/DDBJ databases">
        <title>Genome Mining:The Detection of Biosynthetic Gene Clusters to Aid in the Expression of Curamycin A produced by Streptomyces sp. strain CZA14.</title>
        <authorList>
            <person name="Durrell K.A."/>
            <person name="Kirby B.M."/>
            <person name="Khan W."/>
            <person name="Mthethwa T."/>
            <person name="Le Roes-Hill M."/>
        </authorList>
    </citation>
    <scope>NUCLEOTIDE SEQUENCE [LARGE SCALE GENOMIC DNA]</scope>
    <source>
        <strain evidence="8 9">CZA14</strain>
    </source>
</reference>
<keyword evidence="3 6" id="KW-0812">Transmembrane</keyword>
<dbReference type="PANTHER" id="PTHR43124">
    <property type="entry name" value="PURINE EFFLUX PUMP PBUE"/>
    <property type="match status" value="1"/>
</dbReference>
<feature type="non-terminal residue" evidence="8">
    <location>
        <position position="317"/>
    </location>
</feature>
<dbReference type="SUPFAM" id="SSF103473">
    <property type="entry name" value="MFS general substrate transporter"/>
    <property type="match status" value="1"/>
</dbReference>
<name>A0ABX3YKK9_9ACTN</name>
<dbReference type="PROSITE" id="PS50850">
    <property type="entry name" value="MFS"/>
    <property type="match status" value="1"/>
</dbReference>
<sequence length="317" mass="31366">MPVFIHVLGLAVFAQGTSEFMLSGLVPGIARDLSVPVAAAASLTSAYAVGMVVGAPLMAAWSARWPRRRALAGLLAAFVAVHVAGAVTHDFAVLLGTRIVAAVVNAGFLAVAMSVAASLVTPEKQARATAVLLSGVTLACVAGVPAGALLGERAGWRAAFWAVAALCLPALALVFRSAPAEPAGRARVRVRREIGVLRARPVRSAMALAALVNGATFATFAYLAVIATDTARLPAAAVPGLLAAFGVGAFAGVTVAGRAGGGGDGDGDGRPRRGLVLASAALPVGWVALALAGAAAVPLFALATVQGALSFGVGSAV</sequence>
<comment type="caution">
    <text evidence="8">The sequence shown here is derived from an EMBL/GenBank/DDBJ whole genome shotgun (WGS) entry which is preliminary data.</text>
</comment>
<comment type="subcellular location">
    <subcellularLocation>
        <location evidence="1">Cell membrane</location>
        <topology evidence="1">Multi-pass membrane protein</topology>
    </subcellularLocation>
</comment>
<feature type="transmembrane region" description="Helical" evidence="6">
    <location>
        <begin position="156"/>
        <end position="175"/>
    </location>
</feature>
<keyword evidence="4 6" id="KW-1133">Transmembrane helix</keyword>
<feature type="transmembrane region" description="Helical" evidence="6">
    <location>
        <begin position="205"/>
        <end position="227"/>
    </location>
</feature>
<dbReference type="InterPro" id="IPR036259">
    <property type="entry name" value="MFS_trans_sf"/>
</dbReference>
<evidence type="ECO:0000256" key="5">
    <source>
        <dbReference type="ARBA" id="ARBA00023136"/>
    </source>
</evidence>
<evidence type="ECO:0000256" key="1">
    <source>
        <dbReference type="ARBA" id="ARBA00004651"/>
    </source>
</evidence>
<evidence type="ECO:0000256" key="4">
    <source>
        <dbReference type="ARBA" id="ARBA00022989"/>
    </source>
</evidence>
<evidence type="ECO:0000256" key="2">
    <source>
        <dbReference type="ARBA" id="ARBA00022475"/>
    </source>
</evidence>
<dbReference type="PANTHER" id="PTHR43124:SF3">
    <property type="entry name" value="CHLORAMPHENICOL EFFLUX PUMP RV0191"/>
    <property type="match status" value="1"/>
</dbReference>
<keyword evidence="2" id="KW-1003">Cell membrane</keyword>
<keyword evidence="5 6" id="KW-0472">Membrane</keyword>